<sequence length="33" mass="3880">MREYPYSLFVCFLFFVRMDVSAYYPGGFTLATS</sequence>
<organism evidence="1 2">
    <name type="scientific">Blumeria graminis f. sp. triticale</name>
    <dbReference type="NCBI Taxonomy" id="1689686"/>
    <lineage>
        <taxon>Eukaryota</taxon>
        <taxon>Fungi</taxon>
        <taxon>Dikarya</taxon>
        <taxon>Ascomycota</taxon>
        <taxon>Pezizomycotina</taxon>
        <taxon>Leotiomycetes</taxon>
        <taxon>Erysiphales</taxon>
        <taxon>Erysiphaceae</taxon>
        <taxon>Blumeria</taxon>
    </lineage>
</organism>
<comment type="caution">
    <text evidence="1">The sequence shown here is derived from an EMBL/GenBank/DDBJ whole genome shotgun (WGS) entry which is preliminary data.</text>
</comment>
<proteinExistence type="predicted"/>
<protein>
    <submittedName>
        <fullName evidence="1">BgTH12-01320</fullName>
    </submittedName>
</protein>
<reference evidence="1" key="1">
    <citation type="submission" date="2020-10" db="EMBL/GenBank/DDBJ databases">
        <authorList>
            <person name="Muller C M."/>
        </authorList>
    </citation>
    <scope>NUCLEOTIDE SEQUENCE</scope>
    <source>
        <strain evidence="1">THUN-12</strain>
    </source>
</reference>
<dbReference type="AlphaFoldDB" id="A0A9W4D7T0"/>
<accession>A0A9W4D7T0</accession>
<evidence type="ECO:0000313" key="1">
    <source>
        <dbReference type="EMBL" id="CAD6505833.1"/>
    </source>
</evidence>
<dbReference type="EMBL" id="CAJHIT010000009">
    <property type="protein sequence ID" value="CAD6505833.1"/>
    <property type="molecule type" value="Genomic_DNA"/>
</dbReference>
<evidence type="ECO:0000313" key="2">
    <source>
        <dbReference type="Proteomes" id="UP000683417"/>
    </source>
</evidence>
<name>A0A9W4D7T0_BLUGR</name>
<dbReference type="Proteomes" id="UP000683417">
    <property type="component" value="Unassembled WGS sequence"/>
</dbReference>
<gene>
    <name evidence="1" type="ORF">BGTH12_LOCUS7191</name>
</gene>